<evidence type="ECO:0000256" key="2">
    <source>
        <dbReference type="ARBA" id="ARBA00022980"/>
    </source>
</evidence>
<dbReference type="EMBL" id="MTSL01000065">
    <property type="protein sequence ID" value="PJF19366.1"/>
    <property type="molecule type" value="Genomic_DNA"/>
</dbReference>
<organism evidence="5 6">
    <name type="scientific">Paramicrosporidium saccamoebae</name>
    <dbReference type="NCBI Taxonomy" id="1246581"/>
    <lineage>
        <taxon>Eukaryota</taxon>
        <taxon>Fungi</taxon>
        <taxon>Fungi incertae sedis</taxon>
        <taxon>Cryptomycota</taxon>
        <taxon>Cryptomycota incertae sedis</taxon>
        <taxon>Paramicrosporidium</taxon>
    </lineage>
</organism>
<dbReference type="GO" id="GO:0022625">
    <property type="term" value="C:cytosolic large ribosomal subunit"/>
    <property type="evidence" value="ECO:0007669"/>
    <property type="project" value="EnsemblFungi"/>
</dbReference>
<name>A0A2H9TNQ7_9FUNG</name>
<dbReference type="Gene3D" id="1.10.10.1410">
    <property type="match status" value="1"/>
</dbReference>
<comment type="similarity">
    <text evidence="1">Belongs to the eukaryotic ribosomal protein P1/P2 family.</text>
</comment>
<sequence length="110" mass="11476">MSQIAELAVPYAIMLLHDDEVDITEENVTKVLEASGITVEPIWVKVFVKSAAGQDLRKFLSNITAGVGSAPAAAPAAGAPAAGATAAAGKKEEKKKEESEEEEMGFGLFD</sequence>
<dbReference type="InterPro" id="IPR038716">
    <property type="entry name" value="P1/P2_N_sf"/>
</dbReference>
<keyword evidence="6" id="KW-1185">Reference proteome</keyword>
<comment type="caution">
    <text evidence="5">The sequence shown here is derived from an EMBL/GenBank/DDBJ whole genome shotgun (WGS) entry which is preliminary data.</text>
</comment>
<dbReference type="FunFam" id="1.10.10.1410:FF:000002">
    <property type="entry name" value="60S acidic ribosomal protein P2"/>
    <property type="match status" value="1"/>
</dbReference>
<dbReference type="OrthoDB" id="2194681at2759"/>
<dbReference type="GO" id="GO:0043021">
    <property type="term" value="F:ribonucleoprotein complex binding"/>
    <property type="evidence" value="ECO:0007669"/>
    <property type="project" value="TreeGrafter"/>
</dbReference>
<dbReference type="Proteomes" id="UP000240830">
    <property type="component" value="Unassembled WGS sequence"/>
</dbReference>
<proteinExistence type="inferred from homology"/>
<gene>
    <name evidence="5" type="ORF">PSACC_00867</name>
</gene>
<dbReference type="InterPro" id="IPR027534">
    <property type="entry name" value="Ribosomal_P1/P2"/>
</dbReference>
<evidence type="ECO:0000313" key="6">
    <source>
        <dbReference type="Proteomes" id="UP000240830"/>
    </source>
</evidence>
<protein>
    <submittedName>
        <fullName evidence="5">60S acidic ribosomal protein P1</fullName>
    </submittedName>
</protein>
<keyword evidence="3" id="KW-0687">Ribonucleoprotein</keyword>
<accession>A0A2H9TNQ7</accession>
<dbReference type="Pfam" id="PF00428">
    <property type="entry name" value="Ribosomal_60s"/>
    <property type="match status" value="1"/>
</dbReference>
<keyword evidence="2 5" id="KW-0689">Ribosomal protein</keyword>
<evidence type="ECO:0000313" key="5">
    <source>
        <dbReference type="EMBL" id="PJF19366.1"/>
    </source>
</evidence>
<dbReference type="PANTHER" id="PTHR45696">
    <property type="entry name" value="60S ACIDIC RIBOSOMAL PROTEIN P1"/>
    <property type="match status" value="1"/>
</dbReference>
<feature type="compositionally biased region" description="Low complexity" evidence="4">
    <location>
        <begin position="69"/>
        <end position="88"/>
    </location>
</feature>
<evidence type="ECO:0000256" key="3">
    <source>
        <dbReference type="ARBA" id="ARBA00023274"/>
    </source>
</evidence>
<dbReference type="HAMAP" id="MF_01478">
    <property type="entry name" value="Ribosomal_L12_arch"/>
    <property type="match status" value="1"/>
</dbReference>
<dbReference type="AlphaFoldDB" id="A0A2H9TNQ7"/>
<dbReference type="GO" id="GO:0006414">
    <property type="term" value="P:translational elongation"/>
    <property type="evidence" value="ECO:0007669"/>
    <property type="project" value="InterPro"/>
</dbReference>
<dbReference type="CDD" id="cd05831">
    <property type="entry name" value="Ribosomal_P1"/>
    <property type="match status" value="1"/>
</dbReference>
<evidence type="ECO:0000256" key="4">
    <source>
        <dbReference type="SAM" id="MobiDB-lite"/>
    </source>
</evidence>
<dbReference type="PANTHER" id="PTHR45696:SF10">
    <property type="entry name" value="LARGE RIBOSOMAL SUBUNIT PROTEIN P1"/>
    <property type="match status" value="1"/>
</dbReference>
<feature type="region of interest" description="Disordered" evidence="4">
    <location>
        <begin position="69"/>
        <end position="110"/>
    </location>
</feature>
<evidence type="ECO:0000256" key="1">
    <source>
        <dbReference type="ARBA" id="ARBA00005436"/>
    </source>
</evidence>
<dbReference type="GO" id="GO:0002181">
    <property type="term" value="P:cytoplasmic translation"/>
    <property type="evidence" value="ECO:0007669"/>
    <property type="project" value="EnsemblFungi"/>
</dbReference>
<dbReference type="STRING" id="1246581.A0A2H9TNQ7"/>
<feature type="compositionally biased region" description="Basic and acidic residues" evidence="4">
    <location>
        <begin position="89"/>
        <end position="98"/>
    </location>
</feature>
<dbReference type="GO" id="GO:0003735">
    <property type="term" value="F:structural constituent of ribosome"/>
    <property type="evidence" value="ECO:0007669"/>
    <property type="project" value="EnsemblFungi"/>
</dbReference>
<reference evidence="5 6" key="1">
    <citation type="submission" date="2016-10" db="EMBL/GenBank/DDBJ databases">
        <title>The genome of Paramicrosporidium saccamoebae is the missing link in understanding Cryptomycota and Microsporidia evolution.</title>
        <authorList>
            <person name="Quandt C.A."/>
            <person name="Beaudet D."/>
            <person name="Corsaro D."/>
            <person name="Michel R."/>
            <person name="Corradi N."/>
            <person name="James T."/>
        </authorList>
    </citation>
    <scope>NUCLEOTIDE SEQUENCE [LARGE SCALE GENOMIC DNA]</scope>
    <source>
        <strain evidence="5 6">KSL3</strain>
    </source>
</reference>
<dbReference type="GO" id="GO:0030295">
    <property type="term" value="F:protein kinase activator activity"/>
    <property type="evidence" value="ECO:0007669"/>
    <property type="project" value="EnsemblFungi"/>
</dbReference>